<comment type="catalytic activity">
    <reaction evidence="6">
        <text>N-terminal L-valyl-[protein] + acetyl-CoA = N-terminal N(alpha)-acetyl-L-valyl-[protein] + CoA + H(+)</text>
        <dbReference type="Rhea" id="RHEA:50508"/>
        <dbReference type="Rhea" id="RHEA-COMP:12705"/>
        <dbReference type="Rhea" id="RHEA-COMP:12706"/>
        <dbReference type="ChEBI" id="CHEBI:15378"/>
        <dbReference type="ChEBI" id="CHEBI:57287"/>
        <dbReference type="ChEBI" id="CHEBI:57288"/>
        <dbReference type="ChEBI" id="CHEBI:64741"/>
        <dbReference type="ChEBI" id="CHEBI:133371"/>
        <dbReference type="EC" id="2.3.1.255"/>
    </reaction>
</comment>
<dbReference type="GO" id="GO:1990189">
    <property type="term" value="F:protein N-terminal-serine acetyltransferase activity"/>
    <property type="evidence" value="ECO:0007669"/>
    <property type="project" value="TreeGrafter"/>
</dbReference>
<evidence type="ECO:0000313" key="12">
    <source>
        <dbReference type="Proteomes" id="UP000038045"/>
    </source>
</evidence>
<feature type="domain" description="N-acetyltransferase" evidence="11">
    <location>
        <begin position="2"/>
        <end position="153"/>
    </location>
</feature>
<evidence type="ECO:0000256" key="8">
    <source>
        <dbReference type="ARBA" id="ARBA00048236"/>
    </source>
</evidence>
<comment type="catalytic activity">
    <reaction evidence="9">
        <text>N-terminal L-cysteinyl-[protein] + acetyl-CoA = N-terminal N(alpha)-acetyl-L-cysteinyl-[protein] + CoA + H(+)</text>
        <dbReference type="Rhea" id="RHEA:50512"/>
        <dbReference type="Rhea" id="RHEA-COMP:12707"/>
        <dbReference type="Rhea" id="RHEA-COMP:12708"/>
        <dbReference type="ChEBI" id="CHEBI:15378"/>
        <dbReference type="ChEBI" id="CHEBI:57287"/>
        <dbReference type="ChEBI" id="CHEBI:57288"/>
        <dbReference type="ChEBI" id="CHEBI:65250"/>
        <dbReference type="ChEBI" id="CHEBI:133372"/>
        <dbReference type="EC" id="2.3.1.255"/>
    </reaction>
</comment>
<dbReference type="InterPro" id="IPR016181">
    <property type="entry name" value="Acyl_CoA_acyltransferase"/>
</dbReference>
<evidence type="ECO:0000256" key="4">
    <source>
        <dbReference type="ARBA" id="ARBA00026110"/>
    </source>
</evidence>
<dbReference type="PROSITE" id="PS51186">
    <property type="entry name" value="GNAT"/>
    <property type="match status" value="1"/>
</dbReference>
<dbReference type="Pfam" id="PF00583">
    <property type="entry name" value="Acetyltransf_1"/>
    <property type="match status" value="1"/>
</dbReference>
<comment type="catalytic activity">
    <reaction evidence="7">
        <text>N-terminal glycyl-[protein] + acetyl-CoA = N-terminal N(alpha)-acetylglycyl-[protein] + CoA + H(+)</text>
        <dbReference type="Rhea" id="RHEA:50496"/>
        <dbReference type="Rhea" id="RHEA-COMP:12666"/>
        <dbReference type="Rhea" id="RHEA-COMP:12700"/>
        <dbReference type="ChEBI" id="CHEBI:15378"/>
        <dbReference type="ChEBI" id="CHEBI:57287"/>
        <dbReference type="ChEBI" id="CHEBI:57288"/>
        <dbReference type="ChEBI" id="CHEBI:64723"/>
        <dbReference type="ChEBI" id="CHEBI:133369"/>
        <dbReference type="EC" id="2.3.1.255"/>
    </reaction>
</comment>
<comment type="catalytic activity">
    <reaction evidence="5">
        <text>N-terminal L-seryl-[protein] + acetyl-CoA = N-terminal N(alpha)-acetyl-L-seryl-[protein] + CoA + H(+)</text>
        <dbReference type="Rhea" id="RHEA:50504"/>
        <dbReference type="Rhea" id="RHEA-COMP:12703"/>
        <dbReference type="Rhea" id="RHEA-COMP:12704"/>
        <dbReference type="ChEBI" id="CHEBI:15378"/>
        <dbReference type="ChEBI" id="CHEBI:57287"/>
        <dbReference type="ChEBI" id="CHEBI:57288"/>
        <dbReference type="ChEBI" id="CHEBI:64738"/>
        <dbReference type="ChEBI" id="CHEBI:83690"/>
        <dbReference type="EC" id="2.3.1.255"/>
    </reaction>
</comment>
<evidence type="ECO:0000256" key="5">
    <source>
        <dbReference type="ARBA" id="ARBA00047491"/>
    </source>
</evidence>
<keyword evidence="2" id="KW-0012">Acyltransferase</keyword>
<keyword evidence="12" id="KW-1185">Reference proteome</keyword>
<evidence type="ECO:0000259" key="11">
    <source>
        <dbReference type="PROSITE" id="PS51186"/>
    </source>
</evidence>
<dbReference type="InterPro" id="IPR045047">
    <property type="entry name" value="Ard1-like"/>
</dbReference>
<accession>A0A0N4ZIM4</accession>
<dbReference type="Gene3D" id="3.40.630.30">
    <property type="match status" value="1"/>
</dbReference>
<sequence length="163" mass="18611">MISIRQARIDDMLKIQHCNQQCLPEHYKGSYYKYVLLGWPTLSFVAEDDNGKIIGYVMVKIDEEGGDDKKGFITSLSVARPYRKLGIGETLLRLTSQALVDNYGATSVILQVRISNKNAINLYCNKLNFEKKSIIKEYYTDGEDAHLLSKDLAKLERFDNPLK</sequence>
<comment type="similarity">
    <text evidence="3">Belongs to the acetyltransferase family. ARD1 subfamily.</text>
</comment>
<evidence type="ECO:0000313" key="13">
    <source>
        <dbReference type="WBParaSite" id="PTRK_0000778400.1"/>
    </source>
</evidence>
<dbReference type="AlphaFoldDB" id="A0A0N4ZIM4"/>
<dbReference type="InterPro" id="IPR000182">
    <property type="entry name" value="GNAT_dom"/>
</dbReference>
<dbReference type="PANTHER" id="PTHR23091">
    <property type="entry name" value="N-TERMINAL ACETYLTRANSFERASE"/>
    <property type="match status" value="1"/>
</dbReference>
<dbReference type="GO" id="GO:1990190">
    <property type="term" value="F:protein-N-terminal-glutamate acetyltransferase activity"/>
    <property type="evidence" value="ECO:0007669"/>
    <property type="project" value="TreeGrafter"/>
</dbReference>
<evidence type="ECO:0000256" key="2">
    <source>
        <dbReference type="ARBA" id="ARBA00023315"/>
    </source>
</evidence>
<evidence type="ECO:0000256" key="6">
    <source>
        <dbReference type="ARBA" id="ARBA00047805"/>
    </source>
</evidence>
<dbReference type="EC" id="2.3.1.255" evidence="4"/>
<dbReference type="STRING" id="131310.A0A0N4ZIM4"/>
<evidence type="ECO:0000256" key="3">
    <source>
        <dbReference type="ARBA" id="ARBA00025786"/>
    </source>
</evidence>
<dbReference type="SUPFAM" id="SSF55729">
    <property type="entry name" value="Acyl-CoA N-acyltransferases (Nat)"/>
    <property type="match status" value="1"/>
</dbReference>
<evidence type="ECO:0000256" key="1">
    <source>
        <dbReference type="ARBA" id="ARBA00022679"/>
    </source>
</evidence>
<dbReference type="GO" id="GO:0031415">
    <property type="term" value="C:NatA complex"/>
    <property type="evidence" value="ECO:0007669"/>
    <property type="project" value="InterPro"/>
</dbReference>
<name>A0A0N4ZIM4_PARTI</name>
<dbReference type="WBParaSite" id="PTRK_0000778400.1">
    <property type="protein sequence ID" value="PTRK_0000778400.1"/>
    <property type="gene ID" value="PTRK_0000778400"/>
</dbReference>
<comment type="catalytic activity">
    <reaction evidence="8">
        <text>N-terminal L-alanyl-[protein] + acetyl-CoA = N-terminal N(alpha)-acetyl-L-alanyl-[protein] + CoA + H(+)</text>
        <dbReference type="Rhea" id="RHEA:50500"/>
        <dbReference type="Rhea" id="RHEA-COMP:12701"/>
        <dbReference type="Rhea" id="RHEA-COMP:12702"/>
        <dbReference type="ChEBI" id="CHEBI:15378"/>
        <dbReference type="ChEBI" id="CHEBI:57287"/>
        <dbReference type="ChEBI" id="CHEBI:57288"/>
        <dbReference type="ChEBI" id="CHEBI:64718"/>
        <dbReference type="ChEBI" id="CHEBI:83683"/>
        <dbReference type="EC" id="2.3.1.255"/>
    </reaction>
</comment>
<evidence type="ECO:0000256" key="9">
    <source>
        <dbReference type="ARBA" id="ARBA00049266"/>
    </source>
</evidence>
<evidence type="ECO:0000256" key="10">
    <source>
        <dbReference type="ARBA" id="ARBA00049434"/>
    </source>
</evidence>
<evidence type="ECO:0000256" key="7">
    <source>
        <dbReference type="ARBA" id="ARBA00047954"/>
    </source>
</evidence>
<keyword evidence="1" id="KW-0808">Transferase</keyword>
<dbReference type="PANTHER" id="PTHR23091:SF4">
    <property type="entry name" value="N-TERMINAL AMINO-ACID N(ALPHA)-ACETYLTRANSFERASE NATA"/>
    <property type="match status" value="1"/>
</dbReference>
<protein>
    <recommendedName>
        <fullName evidence="4">N-terminal amino-acid N(alpha)-acetyltransferase NatA</fullName>
        <ecNumber evidence="4">2.3.1.255</ecNumber>
    </recommendedName>
</protein>
<comment type="catalytic activity">
    <reaction evidence="10">
        <text>N-terminal L-threonyl-[protein] + acetyl-CoA = N-terminal N(alpha)-acetyl-L-threonyl-[protein] + CoA + H(+)</text>
        <dbReference type="Rhea" id="RHEA:50516"/>
        <dbReference type="Rhea" id="RHEA-COMP:12709"/>
        <dbReference type="Rhea" id="RHEA-COMP:12710"/>
        <dbReference type="ChEBI" id="CHEBI:15378"/>
        <dbReference type="ChEBI" id="CHEBI:57287"/>
        <dbReference type="ChEBI" id="CHEBI:57288"/>
        <dbReference type="ChEBI" id="CHEBI:64739"/>
        <dbReference type="ChEBI" id="CHEBI:133375"/>
        <dbReference type="EC" id="2.3.1.255"/>
    </reaction>
</comment>
<dbReference type="CDD" id="cd04301">
    <property type="entry name" value="NAT_SF"/>
    <property type="match status" value="1"/>
</dbReference>
<organism evidence="12 13">
    <name type="scientific">Parastrongyloides trichosuri</name>
    <name type="common">Possum-specific nematode worm</name>
    <dbReference type="NCBI Taxonomy" id="131310"/>
    <lineage>
        <taxon>Eukaryota</taxon>
        <taxon>Metazoa</taxon>
        <taxon>Ecdysozoa</taxon>
        <taxon>Nematoda</taxon>
        <taxon>Chromadorea</taxon>
        <taxon>Rhabditida</taxon>
        <taxon>Tylenchina</taxon>
        <taxon>Panagrolaimomorpha</taxon>
        <taxon>Strongyloidoidea</taxon>
        <taxon>Strongyloididae</taxon>
        <taxon>Parastrongyloides</taxon>
    </lineage>
</organism>
<proteinExistence type="inferred from homology"/>
<dbReference type="Proteomes" id="UP000038045">
    <property type="component" value="Unplaced"/>
</dbReference>
<reference evidence="13" key="1">
    <citation type="submission" date="2017-02" db="UniProtKB">
        <authorList>
            <consortium name="WormBaseParasite"/>
        </authorList>
    </citation>
    <scope>IDENTIFICATION</scope>
</reference>